<sequence>MPCCSADSCASSTGSSPRFRRVLWIVLAINGGMFAAEIVAGMLAGSAALQADALDFFADASNYAISLFVLGMNLKWRAGAAWIKGASMGLFGLWVLGAVVWHMAYGSVPHAPTMGVIGTVALLANLICLILLMAFRDGDANMRSVWICSRNDVIANVAVLLAALGVFGTGTGWPDFIVASLMAVLALQGAATILRDATREWRSAERLSAVPVLR</sequence>
<gene>
    <name evidence="8" type="ORF">C9E81_04800</name>
</gene>
<feature type="transmembrane region" description="Helical" evidence="6">
    <location>
        <begin position="22"/>
        <end position="44"/>
    </location>
</feature>
<dbReference type="GO" id="GO:0005886">
    <property type="term" value="C:plasma membrane"/>
    <property type="evidence" value="ECO:0007669"/>
    <property type="project" value="TreeGrafter"/>
</dbReference>
<comment type="caution">
    <text evidence="8">The sequence shown here is derived from an EMBL/GenBank/DDBJ whole genome shotgun (WGS) entry which is preliminary data.</text>
</comment>
<dbReference type="InterPro" id="IPR027469">
    <property type="entry name" value="Cation_efflux_TMD_sf"/>
</dbReference>
<keyword evidence="2 6" id="KW-0812">Transmembrane</keyword>
<dbReference type="SUPFAM" id="SSF161111">
    <property type="entry name" value="Cation efflux protein transmembrane domain-like"/>
    <property type="match status" value="1"/>
</dbReference>
<dbReference type="OrthoDB" id="9799649at2"/>
<dbReference type="GO" id="GO:0005385">
    <property type="term" value="F:zinc ion transmembrane transporter activity"/>
    <property type="evidence" value="ECO:0007669"/>
    <property type="project" value="TreeGrafter"/>
</dbReference>
<dbReference type="InterPro" id="IPR058533">
    <property type="entry name" value="Cation_efflux_TM"/>
</dbReference>
<feature type="transmembrane region" description="Helical" evidence="6">
    <location>
        <begin position="176"/>
        <end position="194"/>
    </location>
</feature>
<feature type="transmembrane region" description="Helical" evidence="6">
    <location>
        <begin position="153"/>
        <end position="170"/>
    </location>
</feature>
<evidence type="ECO:0000259" key="7">
    <source>
        <dbReference type="Pfam" id="PF01545"/>
    </source>
</evidence>
<evidence type="ECO:0000256" key="4">
    <source>
        <dbReference type="ARBA" id="ARBA00022989"/>
    </source>
</evidence>
<feature type="transmembrane region" description="Helical" evidence="6">
    <location>
        <begin position="56"/>
        <end position="74"/>
    </location>
</feature>
<keyword evidence="3" id="KW-0864">Zinc transport</keyword>
<feature type="transmembrane region" description="Helical" evidence="6">
    <location>
        <begin position="111"/>
        <end position="132"/>
    </location>
</feature>
<name>A0A3M0MXG4_9RHOB</name>
<feature type="domain" description="Cation efflux protein transmembrane" evidence="7">
    <location>
        <begin position="23"/>
        <end position="199"/>
    </location>
</feature>
<dbReference type="EMBL" id="QOKZ01000002">
    <property type="protein sequence ID" value="RMC36037.1"/>
    <property type="molecule type" value="Genomic_DNA"/>
</dbReference>
<evidence type="ECO:0000256" key="2">
    <source>
        <dbReference type="ARBA" id="ARBA00022692"/>
    </source>
</evidence>
<dbReference type="Proteomes" id="UP000273516">
    <property type="component" value="Unassembled WGS sequence"/>
</dbReference>
<dbReference type="PANTHER" id="PTHR11562:SF17">
    <property type="entry name" value="RE54080P-RELATED"/>
    <property type="match status" value="1"/>
</dbReference>
<dbReference type="PANTHER" id="PTHR11562">
    <property type="entry name" value="CATION EFFLUX PROTEIN/ ZINC TRANSPORTER"/>
    <property type="match status" value="1"/>
</dbReference>
<evidence type="ECO:0000256" key="5">
    <source>
        <dbReference type="ARBA" id="ARBA00023136"/>
    </source>
</evidence>
<keyword evidence="4 6" id="KW-1133">Transmembrane helix</keyword>
<accession>A0A3M0MXG4</accession>
<keyword evidence="3" id="KW-0862">Zinc</keyword>
<organism evidence="8 9">
    <name type="scientific">Paracoccus alkanivorans</name>
    <dbReference type="NCBI Taxonomy" id="2116655"/>
    <lineage>
        <taxon>Bacteria</taxon>
        <taxon>Pseudomonadati</taxon>
        <taxon>Pseudomonadota</taxon>
        <taxon>Alphaproteobacteria</taxon>
        <taxon>Rhodobacterales</taxon>
        <taxon>Paracoccaceae</taxon>
        <taxon>Paracoccus</taxon>
    </lineage>
</organism>
<dbReference type="InterPro" id="IPR050681">
    <property type="entry name" value="CDF/SLC30A"/>
</dbReference>
<feature type="transmembrane region" description="Helical" evidence="6">
    <location>
        <begin position="86"/>
        <end position="105"/>
    </location>
</feature>
<dbReference type="Pfam" id="PF01545">
    <property type="entry name" value="Cation_efflux"/>
    <property type="match status" value="1"/>
</dbReference>
<keyword evidence="3" id="KW-0813">Transport</keyword>
<dbReference type="Gene3D" id="1.20.1510.10">
    <property type="entry name" value="Cation efflux protein transmembrane domain"/>
    <property type="match status" value="1"/>
</dbReference>
<protein>
    <submittedName>
        <fullName evidence="8">Cation transporter</fullName>
    </submittedName>
</protein>
<evidence type="ECO:0000256" key="6">
    <source>
        <dbReference type="SAM" id="Phobius"/>
    </source>
</evidence>
<dbReference type="RefSeq" id="WP_122111198.1">
    <property type="nucleotide sequence ID" value="NZ_QOKZ01000002.1"/>
</dbReference>
<proteinExistence type="predicted"/>
<dbReference type="AlphaFoldDB" id="A0A3M0MXG4"/>
<reference evidence="8 9" key="1">
    <citation type="submission" date="2018-07" db="EMBL/GenBank/DDBJ databases">
        <authorList>
            <person name="Zhang Y."/>
            <person name="Wang L."/>
            <person name="Ma S."/>
        </authorList>
    </citation>
    <scope>NUCLEOTIDE SEQUENCE [LARGE SCALE GENOMIC DNA]</scope>
    <source>
        <strain evidence="8 9">4-2</strain>
    </source>
</reference>
<keyword evidence="9" id="KW-1185">Reference proteome</keyword>
<comment type="subcellular location">
    <subcellularLocation>
        <location evidence="1">Membrane</location>
        <topology evidence="1">Multi-pass membrane protein</topology>
    </subcellularLocation>
</comment>
<evidence type="ECO:0000313" key="8">
    <source>
        <dbReference type="EMBL" id="RMC36037.1"/>
    </source>
</evidence>
<keyword evidence="5 6" id="KW-0472">Membrane</keyword>
<keyword evidence="3" id="KW-0406">Ion transport</keyword>
<evidence type="ECO:0000256" key="3">
    <source>
        <dbReference type="ARBA" id="ARBA00022906"/>
    </source>
</evidence>
<evidence type="ECO:0000256" key="1">
    <source>
        <dbReference type="ARBA" id="ARBA00004141"/>
    </source>
</evidence>
<evidence type="ECO:0000313" key="9">
    <source>
        <dbReference type="Proteomes" id="UP000273516"/>
    </source>
</evidence>